<feature type="domain" description="Large ribosomal subunit protein uL30-like ferredoxin-like fold" evidence="7">
    <location>
        <begin position="5"/>
        <end position="55"/>
    </location>
</feature>
<protein>
    <recommendedName>
        <fullName evidence="5">Large ribosomal subunit protein uL30</fullName>
    </recommendedName>
</protein>
<keyword evidence="3 5" id="KW-0689">Ribosomal protein</keyword>
<organism evidence="8 9">
    <name type="scientific">Candidatus Westeberhardia cardiocondylae</name>
    <dbReference type="NCBI Taxonomy" id="1594731"/>
    <lineage>
        <taxon>Bacteria</taxon>
        <taxon>Pseudomonadati</taxon>
        <taxon>Pseudomonadota</taxon>
        <taxon>Gammaproteobacteria</taxon>
        <taxon>Enterobacterales</taxon>
        <taxon>Enterobacteriaceae</taxon>
        <taxon>ant endosymbionts</taxon>
        <taxon>Candidatus Westeberhardia</taxon>
    </lineage>
</organism>
<dbReference type="Gene3D" id="3.30.1390.20">
    <property type="entry name" value="Ribosomal protein L30, ferredoxin-like fold domain"/>
    <property type="match status" value="1"/>
</dbReference>
<keyword evidence="9" id="KW-1185">Reference proteome</keyword>
<dbReference type="InterPro" id="IPR018038">
    <property type="entry name" value="Ribosomal_uL30_CS"/>
</dbReference>
<dbReference type="EMBL" id="LN774881">
    <property type="protein sequence ID" value="CEN32057.1"/>
    <property type="molecule type" value="Genomic_DNA"/>
</dbReference>
<dbReference type="HAMAP" id="MF_01371_B">
    <property type="entry name" value="Ribosomal_uL30_B"/>
    <property type="match status" value="1"/>
</dbReference>
<dbReference type="PIRSF" id="PIRSF002211">
    <property type="entry name" value="Ribosomal_L30_bac-type"/>
    <property type="match status" value="1"/>
</dbReference>
<dbReference type="AlphaFoldDB" id="A0A0H5BWH4"/>
<comment type="similarity">
    <text evidence="1 5 6">Belongs to the universal ribosomal protein uL30 family.</text>
</comment>
<proteinExistence type="inferred from homology"/>
<dbReference type="KEGG" id="wca:WEOB_099"/>
<dbReference type="GO" id="GO:0006412">
    <property type="term" value="P:translation"/>
    <property type="evidence" value="ECO:0007669"/>
    <property type="project" value="UniProtKB-UniRule"/>
</dbReference>
<evidence type="ECO:0000256" key="1">
    <source>
        <dbReference type="ARBA" id="ARBA00007594"/>
    </source>
</evidence>
<dbReference type="InterPro" id="IPR016082">
    <property type="entry name" value="Ribosomal_uL30_ferredoxin-like"/>
</dbReference>
<accession>A0A0H5BWH4</accession>
<sequence>MKKMIKVIQIRSSIGVSKKHKAVLFGLGLRHIGHIVYRKDTKSVRGMIKIIFYMVKIEEC</sequence>
<name>A0A0H5BWH4_9ENTR</name>
<dbReference type="Pfam" id="PF00327">
    <property type="entry name" value="Ribosomal_L30"/>
    <property type="match status" value="1"/>
</dbReference>
<evidence type="ECO:0000256" key="2">
    <source>
        <dbReference type="ARBA" id="ARBA00011838"/>
    </source>
</evidence>
<dbReference type="PANTHER" id="PTHR15892">
    <property type="entry name" value="MITOCHONDRIAL RIBOSOMAL PROTEIN L30"/>
    <property type="match status" value="1"/>
</dbReference>
<dbReference type="Proteomes" id="UP000242753">
    <property type="component" value="Chromosome I"/>
</dbReference>
<dbReference type="InterPro" id="IPR005996">
    <property type="entry name" value="Ribosomal_uL30_bac-type"/>
</dbReference>
<comment type="subunit">
    <text evidence="2 5">Part of the 50S ribosomal subunit.</text>
</comment>
<dbReference type="GO" id="GO:0022625">
    <property type="term" value="C:cytosolic large ribosomal subunit"/>
    <property type="evidence" value="ECO:0007669"/>
    <property type="project" value="TreeGrafter"/>
</dbReference>
<keyword evidence="4 5" id="KW-0687">Ribonucleoprotein</keyword>
<evidence type="ECO:0000256" key="6">
    <source>
        <dbReference type="RuleBase" id="RU003734"/>
    </source>
</evidence>
<evidence type="ECO:0000259" key="7">
    <source>
        <dbReference type="Pfam" id="PF00327"/>
    </source>
</evidence>
<gene>
    <name evidence="5 8" type="primary">rpmD</name>
    <name evidence="8" type="ORF">WEOB_099</name>
</gene>
<evidence type="ECO:0000313" key="9">
    <source>
        <dbReference type="Proteomes" id="UP000242753"/>
    </source>
</evidence>
<dbReference type="CDD" id="cd01658">
    <property type="entry name" value="Ribosomal_L30"/>
    <property type="match status" value="1"/>
</dbReference>
<dbReference type="PROSITE" id="PS00634">
    <property type="entry name" value="RIBOSOMAL_L30"/>
    <property type="match status" value="1"/>
</dbReference>
<dbReference type="GO" id="GO:0003735">
    <property type="term" value="F:structural constituent of ribosome"/>
    <property type="evidence" value="ECO:0007669"/>
    <property type="project" value="InterPro"/>
</dbReference>
<dbReference type="InterPro" id="IPR036919">
    <property type="entry name" value="Ribo_uL30_ferredoxin-like_sf"/>
</dbReference>
<evidence type="ECO:0000256" key="5">
    <source>
        <dbReference type="HAMAP-Rule" id="MF_01371"/>
    </source>
</evidence>
<dbReference type="STRING" id="1594731.WEOB_099"/>
<dbReference type="RefSeq" id="WP_281263959.1">
    <property type="nucleotide sequence ID" value="NZ_LN774881.1"/>
</dbReference>
<dbReference type="SUPFAM" id="SSF55129">
    <property type="entry name" value="Ribosomal protein L30p/L7e"/>
    <property type="match status" value="1"/>
</dbReference>
<dbReference type="PANTHER" id="PTHR15892:SF2">
    <property type="entry name" value="LARGE RIBOSOMAL SUBUNIT PROTEIN UL30M"/>
    <property type="match status" value="1"/>
</dbReference>
<reference evidence="9" key="1">
    <citation type="submission" date="2015-01" db="EMBL/GenBank/DDBJ databases">
        <authorList>
            <person name="Manzano-Marin A."/>
            <person name="Manzano-Marin A."/>
        </authorList>
    </citation>
    <scope>NUCLEOTIDE SEQUENCE [LARGE SCALE GENOMIC DNA]</scope>
    <source>
        <strain evidence="9">obscurior</strain>
    </source>
</reference>
<evidence type="ECO:0000256" key="3">
    <source>
        <dbReference type="ARBA" id="ARBA00022980"/>
    </source>
</evidence>
<evidence type="ECO:0000313" key="8">
    <source>
        <dbReference type="EMBL" id="CEN32057.1"/>
    </source>
</evidence>
<evidence type="ECO:0000256" key="4">
    <source>
        <dbReference type="ARBA" id="ARBA00023274"/>
    </source>
</evidence>
<dbReference type="NCBIfam" id="TIGR01308">
    <property type="entry name" value="rpmD_bact"/>
    <property type="match status" value="1"/>
</dbReference>